<evidence type="ECO:0000313" key="1">
    <source>
        <dbReference type="EMBL" id="CAG7717475.1"/>
    </source>
</evidence>
<comment type="caution">
    <text evidence="1">The sequence shown here is derived from an EMBL/GenBank/DDBJ whole genome shotgun (WGS) entry which is preliminary data.</text>
</comment>
<reference evidence="1" key="1">
    <citation type="submission" date="2021-06" db="EMBL/GenBank/DDBJ databases">
        <authorList>
            <person name="Hodson N. C."/>
            <person name="Mongue J. A."/>
            <person name="Jaron S. K."/>
        </authorList>
    </citation>
    <scope>NUCLEOTIDE SEQUENCE</scope>
</reference>
<dbReference type="OrthoDB" id="10052321at2759"/>
<proteinExistence type="predicted"/>
<dbReference type="EMBL" id="CAJVCH010046186">
    <property type="protein sequence ID" value="CAG7717475.1"/>
    <property type="molecule type" value="Genomic_DNA"/>
</dbReference>
<organism evidence="1 2">
    <name type="scientific">Allacma fusca</name>
    <dbReference type="NCBI Taxonomy" id="39272"/>
    <lineage>
        <taxon>Eukaryota</taxon>
        <taxon>Metazoa</taxon>
        <taxon>Ecdysozoa</taxon>
        <taxon>Arthropoda</taxon>
        <taxon>Hexapoda</taxon>
        <taxon>Collembola</taxon>
        <taxon>Symphypleona</taxon>
        <taxon>Sminthuridae</taxon>
        <taxon>Allacma</taxon>
    </lineage>
</organism>
<dbReference type="PANTHER" id="PTHR13071:SF4">
    <property type="entry name" value="SMALL RIBOSOMAL SUBUNIT PROTEIN MS22"/>
    <property type="match status" value="1"/>
</dbReference>
<dbReference type="InterPro" id="IPR019374">
    <property type="entry name" value="Ribosomal_mS22"/>
</dbReference>
<accession>A0A8J2JC53</accession>
<evidence type="ECO:0000313" key="2">
    <source>
        <dbReference type="Proteomes" id="UP000708208"/>
    </source>
</evidence>
<gene>
    <name evidence="1" type="ORF">AFUS01_LOCUS6932</name>
</gene>
<protein>
    <recommendedName>
        <fullName evidence="3">28S ribosomal protein S22, mitochondrial</fullName>
    </recommendedName>
</protein>
<sequence>MGIVPKGMRMLIAISAGKVSSRMCRPFAYRNAATFTTSTQFCCPGSPKNITENVKKLDNGIDKFLDPEVQRLLKSLTGMDYKIIFRRRNLGGKLHEPNYTFMTAEQLEEAVDEANIKAHELLQMPPVLHPRKPINKNISFDPVLQGLEKDGTTLLFTDITQNISDLDRLIVARESDGTLRHATWEEREKMNKIYFPTPSKCFKTPKMFTDPELLQSVLARAMVETTYDVVDSRKDYDYLRSTRHYGGMVFYLTRLRKMDRLLGFLLDNARIQEASNLVSLFCIMFPECKSAQTKADNQIDIIRNYIEADAILGSELRLRLNSYVEDQRSKEELHKGIAKAHGL</sequence>
<name>A0A8J2JC53_9HEXA</name>
<dbReference type="PANTHER" id="PTHR13071">
    <property type="entry name" value="MITOCHONDRIAL 28S RIBOSOMAL PROTEIN S22"/>
    <property type="match status" value="1"/>
</dbReference>
<dbReference type="AlphaFoldDB" id="A0A8J2JC53"/>
<dbReference type="GO" id="GO:0003735">
    <property type="term" value="F:structural constituent of ribosome"/>
    <property type="evidence" value="ECO:0007669"/>
    <property type="project" value="TreeGrafter"/>
</dbReference>
<dbReference type="GO" id="GO:0005763">
    <property type="term" value="C:mitochondrial small ribosomal subunit"/>
    <property type="evidence" value="ECO:0007669"/>
    <property type="project" value="TreeGrafter"/>
</dbReference>
<dbReference type="Pfam" id="PF10245">
    <property type="entry name" value="MRP-S22"/>
    <property type="match status" value="2"/>
</dbReference>
<evidence type="ECO:0008006" key="3">
    <source>
        <dbReference type="Google" id="ProtNLM"/>
    </source>
</evidence>
<keyword evidence="2" id="KW-1185">Reference proteome</keyword>
<dbReference type="Proteomes" id="UP000708208">
    <property type="component" value="Unassembled WGS sequence"/>
</dbReference>